<accession>A0A6M3LCW5</accession>
<dbReference type="AlphaFoldDB" id="A0A6M3LCW5"/>
<name>A0A6M3LCW5_9ZZZZ</name>
<proteinExistence type="predicted"/>
<organism evidence="1">
    <name type="scientific">viral metagenome</name>
    <dbReference type="NCBI Taxonomy" id="1070528"/>
    <lineage>
        <taxon>unclassified sequences</taxon>
        <taxon>metagenomes</taxon>
        <taxon>organismal metagenomes</taxon>
    </lineage>
</organism>
<gene>
    <name evidence="1" type="ORF">MM415B04386_0013</name>
</gene>
<sequence>MCIYHVSENIYRTEKRKRKNRMINKEMAEIILKEILPITGSLDIKIDKFTIKGEEWWGILFKKQSQPITKTKLSESGQ</sequence>
<reference evidence="1" key="1">
    <citation type="submission" date="2020-03" db="EMBL/GenBank/DDBJ databases">
        <title>The deep terrestrial virosphere.</title>
        <authorList>
            <person name="Holmfeldt K."/>
            <person name="Nilsson E."/>
            <person name="Simone D."/>
            <person name="Lopez-Fernandez M."/>
            <person name="Wu X."/>
            <person name="de Brujin I."/>
            <person name="Lundin D."/>
            <person name="Andersson A."/>
            <person name="Bertilsson S."/>
            <person name="Dopson M."/>
        </authorList>
    </citation>
    <scope>NUCLEOTIDE SEQUENCE</scope>
    <source>
        <strain evidence="1">MM415B04386</strain>
    </source>
</reference>
<protein>
    <submittedName>
        <fullName evidence="1">Uncharacterized protein</fullName>
    </submittedName>
</protein>
<evidence type="ECO:0000313" key="1">
    <source>
        <dbReference type="EMBL" id="QJA93057.1"/>
    </source>
</evidence>
<dbReference type="EMBL" id="MT143118">
    <property type="protein sequence ID" value="QJA93057.1"/>
    <property type="molecule type" value="Genomic_DNA"/>
</dbReference>